<evidence type="ECO:0000256" key="3">
    <source>
        <dbReference type="ARBA" id="ARBA00022857"/>
    </source>
</evidence>
<name>R7WH61_9NOCA</name>
<dbReference type="Gene3D" id="3.30.360.10">
    <property type="entry name" value="Dihydrodipicolinate Reductase, domain 2"/>
    <property type="match status" value="1"/>
</dbReference>
<dbReference type="SUPFAM" id="SSF55347">
    <property type="entry name" value="Glyceraldehyde-3-phosphate dehydrogenase-like, C-terminal domain"/>
    <property type="match status" value="1"/>
</dbReference>
<evidence type="ECO:0000313" key="10">
    <source>
        <dbReference type="EMBL" id="EOM74490.1"/>
    </source>
</evidence>
<dbReference type="GO" id="GO:0016639">
    <property type="term" value="F:oxidoreductase activity, acting on the CH-NH2 group of donors, NAD or NADP as acceptor"/>
    <property type="evidence" value="ECO:0007669"/>
    <property type="project" value="UniProtKB-UniRule"/>
</dbReference>
<dbReference type="GO" id="GO:0009435">
    <property type="term" value="P:NAD+ biosynthetic process"/>
    <property type="evidence" value="ECO:0007669"/>
    <property type="project" value="UniProtKB-UniRule"/>
</dbReference>
<comment type="caution">
    <text evidence="10">The sequence shown here is derived from an EMBL/GenBank/DDBJ whole genome shotgun (WGS) entry which is preliminary data.</text>
</comment>
<dbReference type="GO" id="GO:0050661">
    <property type="term" value="F:NADP binding"/>
    <property type="evidence" value="ECO:0007669"/>
    <property type="project" value="UniProtKB-UniRule"/>
</dbReference>
<comment type="catalytic activity">
    <reaction evidence="6">
        <text>L-aspartate + NADP(+) + H2O = oxaloacetate + NH4(+) + NADPH + H(+)</text>
        <dbReference type="Rhea" id="RHEA:11784"/>
        <dbReference type="ChEBI" id="CHEBI:15377"/>
        <dbReference type="ChEBI" id="CHEBI:15378"/>
        <dbReference type="ChEBI" id="CHEBI:16452"/>
        <dbReference type="ChEBI" id="CHEBI:28938"/>
        <dbReference type="ChEBI" id="CHEBI:29991"/>
        <dbReference type="ChEBI" id="CHEBI:57783"/>
        <dbReference type="ChEBI" id="CHEBI:58349"/>
        <dbReference type="EC" id="1.4.1.21"/>
    </reaction>
</comment>
<comment type="function">
    <text evidence="6">Specifically catalyzes the NAD or NADP-dependent dehydrogenation of L-aspartate to iminoaspartate.</text>
</comment>
<dbReference type="AlphaFoldDB" id="R7WH61"/>
<dbReference type="InterPro" id="IPR002811">
    <property type="entry name" value="Asp_DH"/>
</dbReference>
<dbReference type="SUPFAM" id="SSF51735">
    <property type="entry name" value="NAD(P)-binding Rossmann-fold domains"/>
    <property type="match status" value="1"/>
</dbReference>
<keyword evidence="5 6" id="KW-0520">NAD</keyword>
<feature type="domain" description="Aspartate dehydrogenase" evidence="8">
    <location>
        <begin position="191"/>
        <end position="277"/>
    </location>
</feature>
<evidence type="ECO:0000259" key="9">
    <source>
        <dbReference type="Pfam" id="PF03447"/>
    </source>
</evidence>
<comment type="catalytic activity">
    <reaction evidence="6">
        <text>L-aspartate + NAD(+) + H2O = oxaloacetate + NH4(+) + NADH + H(+)</text>
        <dbReference type="Rhea" id="RHEA:11788"/>
        <dbReference type="ChEBI" id="CHEBI:15377"/>
        <dbReference type="ChEBI" id="CHEBI:15378"/>
        <dbReference type="ChEBI" id="CHEBI:16452"/>
        <dbReference type="ChEBI" id="CHEBI:28938"/>
        <dbReference type="ChEBI" id="CHEBI:29991"/>
        <dbReference type="ChEBI" id="CHEBI:57540"/>
        <dbReference type="ChEBI" id="CHEBI:57945"/>
        <dbReference type="EC" id="1.4.1.21"/>
    </reaction>
</comment>
<dbReference type="EMBL" id="APMY01000131">
    <property type="protein sequence ID" value="EOM74490.1"/>
    <property type="molecule type" value="Genomic_DNA"/>
</dbReference>
<evidence type="ECO:0000256" key="4">
    <source>
        <dbReference type="ARBA" id="ARBA00023002"/>
    </source>
</evidence>
<dbReference type="Pfam" id="PF01958">
    <property type="entry name" value="Asp_DH_C"/>
    <property type="match status" value="1"/>
</dbReference>
<gene>
    <name evidence="6" type="primary">nadX</name>
    <name evidence="10" type="ORF">Rrhod_4293</name>
</gene>
<feature type="domain" description="Aspartate/homoserine dehydrogenase NAD-binding" evidence="9">
    <location>
        <begin position="39"/>
        <end position="132"/>
    </location>
</feature>
<keyword evidence="2 6" id="KW-0662">Pyridine nucleotide biosynthesis</keyword>
<dbReference type="Gene3D" id="3.40.50.720">
    <property type="entry name" value="NAD(P)-binding Rossmann-like Domain"/>
    <property type="match status" value="1"/>
</dbReference>
<dbReference type="EC" id="1.4.1.21" evidence="6"/>
<dbReference type="InterPro" id="IPR011182">
    <property type="entry name" value="L-Asp_DH"/>
</dbReference>
<dbReference type="InterPro" id="IPR036291">
    <property type="entry name" value="NAD(P)-bd_dom_sf"/>
</dbReference>
<reference evidence="10 11" key="1">
    <citation type="journal article" date="2013" name="Genome Announc.">
        <title>Draft Genome Sequence of Rhodococcus rhodnii Strain LMG5362, a Symbiont of Rhodnius prolixus (Hemiptera, Reduviidae, Triatominae), the Principle Vector of Trypanosoma cruzi.</title>
        <authorList>
            <person name="Pachebat J.A."/>
            <person name="van Keulen G."/>
            <person name="Whitten M.M."/>
            <person name="Girdwood S."/>
            <person name="Del Sol R."/>
            <person name="Dyson P.J."/>
            <person name="Facey P.D."/>
        </authorList>
    </citation>
    <scope>NUCLEOTIDE SEQUENCE [LARGE SCALE GENOMIC DNA]</scope>
    <source>
        <strain evidence="10 11">LMG 5362</strain>
    </source>
</reference>
<keyword evidence="3 6" id="KW-0521">NADP</keyword>
<comment type="miscellaneous">
    <text evidence="6">The iminoaspartate product is unstable in aqueous solution and can decompose to oxaloacetate and ammonia.</text>
</comment>
<dbReference type="HAMAP" id="MF_01265">
    <property type="entry name" value="NadX"/>
    <property type="match status" value="1"/>
</dbReference>
<protein>
    <recommendedName>
        <fullName evidence="6">L-aspartate dehydrogenase</fullName>
        <ecNumber evidence="6">1.4.1.21</ecNumber>
    </recommendedName>
</protein>
<accession>R7WH61</accession>
<dbReference type="GO" id="GO:0051287">
    <property type="term" value="F:NAD binding"/>
    <property type="evidence" value="ECO:0007669"/>
    <property type="project" value="UniProtKB-UniRule"/>
</dbReference>
<feature type="compositionally biased region" description="Low complexity" evidence="7">
    <location>
        <begin position="1"/>
        <end position="26"/>
    </location>
</feature>
<feature type="binding site" evidence="6">
    <location>
        <position position="144"/>
    </location>
    <ligand>
        <name>NAD(+)</name>
        <dbReference type="ChEBI" id="CHEBI:57540"/>
    </ligand>
</feature>
<evidence type="ECO:0000256" key="7">
    <source>
        <dbReference type="SAM" id="MobiDB-lite"/>
    </source>
</evidence>
<dbReference type="InterPro" id="IPR005106">
    <property type="entry name" value="Asp/hSer_DH_NAD-bd"/>
</dbReference>
<organism evidence="10 11">
    <name type="scientific">Rhodococcus rhodnii LMG 5362</name>
    <dbReference type="NCBI Taxonomy" id="1273125"/>
    <lineage>
        <taxon>Bacteria</taxon>
        <taxon>Bacillati</taxon>
        <taxon>Actinomycetota</taxon>
        <taxon>Actinomycetes</taxon>
        <taxon>Mycobacteriales</taxon>
        <taxon>Nocardiaceae</taxon>
        <taxon>Rhodococcus</taxon>
    </lineage>
</organism>
<evidence type="ECO:0000256" key="5">
    <source>
        <dbReference type="ARBA" id="ARBA00023027"/>
    </source>
</evidence>
<evidence type="ECO:0000256" key="2">
    <source>
        <dbReference type="ARBA" id="ARBA00022642"/>
    </source>
</evidence>
<dbReference type="Proteomes" id="UP000013525">
    <property type="component" value="Unassembled WGS sequence"/>
</dbReference>
<comment type="pathway">
    <text evidence="6">Cofactor biosynthesis; NAD(+) biosynthesis; iminoaspartate from L-aspartate (dehydrogenase route): step 1/1.</text>
</comment>
<comment type="similarity">
    <text evidence="1 6">Belongs to the L-aspartate dehydrogenase family.</text>
</comment>
<evidence type="ECO:0000256" key="1">
    <source>
        <dbReference type="ARBA" id="ARBA00008331"/>
    </source>
</evidence>
<evidence type="ECO:0000313" key="11">
    <source>
        <dbReference type="Proteomes" id="UP000013525"/>
    </source>
</evidence>
<feature type="binding site" evidence="6">
    <location>
        <position position="213"/>
    </location>
    <ligand>
        <name>NAD(+)</name>
        <dbReference type="ChEBI" id="CHEBI:57540"/>
    </ligand>
</feature>
<dbReference type="Pfam" id="PF03447">
    <property type="entry name" value="NAD_binding_3"/>
    <property type="match status" value="1"/>
</dbReference>
<proteinExistence type="inferred from homology"/>
<evidence type="ECO:0000259" key="8">
    <source>
        <dbReference type="Pfam" id="PF01958"/>
    </source>
</evidence>
<keyword evidence="11" id="KW-1185">Reference proteome</keyword>
<dbReference type="GO" id="GO:0033735">
    <property type="term" value="F:aspartate dehydrogenase [NAD(P)+] activity"/>
    <property type="evidence" value="ECO:0007669"/>
    <property type="project" value="UniProtKB-EC"/>
</dbReference>
<dbReference type="PIRSF" id="PIRSF005227">
    <property type="entry name" value="Asp_dh_NAD_syn"/>
    <property type="match status" value="1"/>
</dbReference>
<dbReference type="PANTHER" id="PTHR31873">
    <property type="entry name" value="L-ASPARTATE DEHYDROGENASE-RELATED"/>
    <property type="match status" value="1"/>
</dbReference>
<keyword evidence="4 6" id="KW-0560">Oxidoreductase</keyword>
<evidence type="ECO:0000256" key="6">
    <source>
        <dbReference type="HAMAP-Rule" id="MF_01265"/>
    </source>
</evidence>
<sequence length="292" mass="30096">MIAPMTTNHVTTNHVTTNPVTTTAPAPEHRPRVRVAVLGYGSIGTVVARRLAAGELAGAELAAVVTRSPVDGAPAPVLDLDDALDVADVVVECAGQGAVRENGRKILEAGCDLVISSVGALCDAEFAAALRASGPGRAVCTNGAVGGLDLLAAAQDAAPFDSVLVRSTKRPAALVQEWMDEAEARRVRDTSEPVLVFRGSPADAARLFPKSLNVAAAVDFAVGPASPVSVELYADPAAELTRHEVEATGPVGHYTIRIENLPSAANPRTSAVVPYSILRTLAGLTPRPNLIA</sequence>
<dbReference type="eggNOG" id="COG1712">
    <property type="taxonomic scope" value="Bacteria"/>
</dbReference>
<dbReference type="PANTHER" id="PTHR31873:SF6">
    <property type="entry name" value="ASPARTATE DEHYDROGENASE DOMAIN-CONTAINING PROTEIN"/>
    <property type="match status" value="1"/>
</dbReference>
<feature type="active site" evidence="6">
    <location>
        <position position="243"/>
    </location>
</feature>
<feature type="region of interest" description="Disordered" evidence="7">
    <location>
        <begin position="1"/>
        <end position="27"/>
    </location>
</feature>
<dbReference type="InterPro" id="IPR020626">
    <property type="entry name" value="Asp_DH_prok"/>
</dbReference>
<dbReference type="PATRIC" id="fig|1273125.3.peg.4078"/>
<dbReference type="UniPathway" id="UPA00253">
    <property type="reaction ID" value="UER00456"/>
</dbReference>